<dbReference type="PIRSF" id="PIRSF038084">
    <property type="entry name" value="HAT-B_cat"/>
    <property type="match status" value="1"/>
</dbReference>
<dbReference type="InterPro" id="IPR019467">
    <property type="entry name" value="Hat1_N"/>
</dbReference>
<dbReference type="GO" id="GO:0005634">
    <property type="term" value="C:nucleus"/>
    <property type="evidence" value="ECO:0007669"/>
    <property type="project" value="UniProtKB-SubCell"/>
</dbReference>
<dbReference type="EC" id="2.3.1.48" evidence="3 9"/>
<comment type="similarity">
    <text evidence="2 9">Belongs to the HAT1 family.</text>
</comment>
<dbReference type="InterPro" id="IPR037113">
    <property type="entry name" value="Hat1_N_sf"/>
</dbReference>
<feature type="coiled-coil region" evidence="13">
    <location>
        <begin position="347"/>
        <end position="374"/>
    </location>
</feature>
<feature type="compositionally biased region" description="Acidic residues" evidence="14">
    <location>
        <begin position="444"/>
        <end position="459"/>
    </location>
</feature>
<comment type="function">
    <text evidence="9">Catalytic component of the histone acetylase B (HAT-B) complex. Has intrinsic substrate specificity that modifies lysine in recognition sequence GXGKXG. Involved in DNA double-strand break repair.</text>
</comment>
<evidence type="ECO:0000256" key="9">
    <source>
        <dbReference type="PIRNR" id="PIRNR038084"/>
    </source>
</evidence>
<evidence type="ECO:0000256" key="8">
    <source>
        <dbReference type="ARBA" id="ARBA00048017"/>
    </source>
</evidence>
<dbReference type="GO" id="GO:0005737">
    <property type="term" value="C:cytoplasm"/>
    <property type="evidence" value="ECO:0007669"/>
    <property type="project" value="UniProtKB-SubCell"/>
</dbReference>
<dbReference type="Pfam" id="PF21184">
    <property type="entry name" value="HAT1_C_fung"/>
    <property type="match status" value="1"/>
</dbReference>
<dbReference type="EMBL" id="JAQGDS010000002">
    <property type="protein sequence ID" value="KAJ6263266.1"/>
    <property type="molecule type" value="Genomic_DNA"/>
</dbReference>
<dbReference type="Pfam" id="PF10394">
    <property type="entry name" value="Hat1_N"/>
    <property type="match status" value="1"/>
</dbReference>
<evidence type="ECO:0000256" key="13">
    <source>
        <dbReference type="SAM" id="Coils"/>
    </source>
</evidence>
<reference evidence="16" key="1">
    <citation type="submission" date="2023-01" db="EMBL/GenBank/DDBJ databases">
        <title>The chitinases involved in constricting ring structure development in the nematode-trapping fungus Drechslerella dactyloides.</title>
        <authorList>
            <person name="Wang R."/>
            <person name="Zhang L."/>
            <person name="Tang P."/>
            <person name="Li S."/>
            <person name="Liang L."/>
        </authorList>
    </citation>
    <scope>NUCLEOTIDE SEQUENCE</scope>
    <source>
        <strain evidence="16">YMF1.00031</strain>
    </source>
</reference>
<evidence type="ECO:0000313" key="16">
    <source>
        <dbReference type="EMBL" id="KAJ6263266.1"/>
    </source>
</evidence>
<evidence type="ECO:0000313" key="17">
    <source>
        <dbReference type="Proteomes" id="UP001221413"/>
    </source>
</evidence>
<keyword evidence="5 9" id="KW-0808">Transferase</keyword>
<comment type="catalytic activity">
    <reaction evidence="8 9">
        <text>L-lysyl-[protein] + acetyl-CoA = N(6)-acetyl-L-lysyl-[protein] + CoA + H(+)</text>
        <dbReference type="Rhea" id="RHEA:45948"/>
        <dbReference type="Rhea" id="RHEA-COMP:9752"/>
        <dbReference type="Rhea" id="RHEA-COMP:10731"/>
        <dbReference type="ChEBI" id="CHEBI:15378"/>
        <dbReference type="ChEBI" id="CHEBI:29969"/>
        <dbReference type="ChEBI" id="CHEBI:57287"/>
        <dbReference type="ChEBI" id="CHEBI:57288"/>
        <dbReference type="ChEBI" id="CHEBI:61930"/>
        <dbReference type="EC" id="2.3.1.48"/>
    </reaction>
</comment>
<dbReference type="SUPFAM" id="SSF55729">
    <property type="entry name" value="Acyl-CoA N-acyltransferases (Nat)"/>
    <property type="match status" value="1"/>
</dbReference>
<name>A0AAD6J6Q2_DREDA</name>
<feature type="site" description="Interaction with histone H4 N-terminus" evidence="12">
    <location>
        <position position="175"/>
    </location>
</feature>
<evidence type="ECO:0000256" key="14">
    <source>
        <dbReference type="SAM" id="MobiDB-lite"/>
    </source>
</evidence>
<dbReference type="Gene3D" id="1.10.10.390">
    <property type="match status" value="1"/>
</dbReference>
<evidence type="ECO:0000256" key="12">
    <source>
        <dbReference type="PIRSR" id="PIRSR038084-3"/>
    </source>
</evidence>
<proteinExistence type="inferred from homology"/>
<keyword evidence="9" id="KW-0963">Cytoplasm</keyword>
<keyword evidence="13" id="KW-0175">Coiled coil</keyword>
<protein>
    <recommendedName>
        <fullName evidence="4 9">Histone acetyltransferase type B catalytic subunit</fullName>
        <ecNumber evidence="3 9">2.3.1.48</ecNumber>
    </recommendedName>
</protein>
<dbReference type="AlphaFoldDB" id="A0AAD6J6Q2"/>
<evidence type="ECO:0000256" key="4">
    <source>
        <dbReference type="ARBA" id="ARBA00021268"/>
    </source>
</evidence>
<organism evidence="16 17">
    <name type="scientific">Drechslerella dactyloides</name>
    <name type="common">Nematode-trapping fungus</name>
    <name type="synonym">Arthrobotrys dactyloides</name>
    <dbReference type="NCBI Taxonomy" id="74499"/>
    <lineage>
        <taxon>Eukaryota</taxon>
        <taxon>Fungi</taxon>
        <taxon>Dikarya</taxon>
        <taxon>Ascomycota</taxon>
        <taxon>Pezizomycotina</taxon>
        <taxon>Orbiliomycetes</taxon>
        <taxon>Orbiliales</taxon>
        <taxon>Orbiliaceae</taxon>
        <taxon>Drechslerella</taxon>
    </lineage>
</organism>
<feature type="binding site" evidence="11">
    <location>
        <begin position="249"/>
        <end position="251"/>
    </location>
    <ligand>
        <name>acetyl-CoA</name>
        <dbReference type="ChEBI" id="CHEBI:57288"/>
    </ligand>
</feature>
<comment type="subunit">
    <text evidence="9">Component of the HAT-B complex composed of at least HAT1 and HAT2. The HAT-B complex binds to histone H4 tail.</text>
</comment>
<dbReference type="Gene3D" id="3.40.630.30">
    <property type="match status" value="1"/>
</dbReference>
<evidence type="ECO:0000256" key="1">
    <source>
        <dbReference type="ARBA" id="ARBA00004123"/>
    </source>
</evidence>
<evidence type="ECO:0000256" key="11">
    <source>
        <dbReference type="PIRSR" id="PIRSR038084-2"/>
    </source>
</evidence>
<dbReference type="GO" id="GO:0042393">
    <property type="term" value="F:histone binding"/>
    <property type="evidence" value="ECO:0007669"/>
    <property type="project" value="InterPro"/>
</dbReference>
<dbReference type="GO" id="GO:0004402">
    <property type="term" value="F:histone acetyltransferase activity"/>
    <property type="evidence" value="ECO:0007669"/>
    <property type="project" value="UniProtKB-UniRule"/>
</dbReference>
<feature type="domain" description="Histone acetyl transferase HAT1 N-terminal" evidence="15">
    <location>
        <begin position="8"/>
        <end position="159"/>
    </location>
</feature>
<evidence type="ECO:0000256" key="2">
    <source>
        <dbReference type="ARBA" id="ARBA00010543"/>
    </source>
</evidence>
<dbReference type="InterPro" id="IPR017380">
    <property type="entry name" value="Hist_AcTrfase_B-typ_cat-su"/>
</dbReference>
<accession>A0AAD6J6Q2</accession>
<comment type="caution">
    <text evidence="16">The sequence shown here is derived from an EMBL/GenBank/DDBJ whole genome shotgun (WGS) entry which is preliminary data.</text>
</comment>
<evidence type="ECO:0000256" key="6">
    <source>
        <dbReference type="ARBA" id="ARBA00023242"/>
    </source>
</evidence>
<evidence type="ECO:0000256" key="10">
    <source>
        <dbReference type="PIRSR" id="PIRSR038084-1"/>
    </source>
</evidence>
<sequence>MEGWAVPKANDAITISLVPPRGFPSSSSTVQTFHPAMTYQIFEGESIYGYKDLAVDIKFRSDDMSPSIAVKYDEKLEAAGTTANEVKVDDVEPALREYLPADTPSELDLSESNFAPPGEHVNTYFTETSKFHIYRANLSDKIAQDIVRRTQILAVLFIEAGSVIDLSEEGNALCWDVFFIYEILPNDKVSFAGFCTVHKYWYFLPEKTATIKANDANGETDEFEKGTKFRQAIMDNAFTRLYRARISQFVILPPYQRQGHAKELYNTIITTYLADPLAKEIPVEDPSERFEDIRDIADYTRLKKAGLVTPAVVEMLLERGKKVRLWIDTQRQVAKMDRRQFMRIVEMLMLEAILDDTENDLEEQRDRLRIYVKERLYRQNKDILMQLERDDRKVKLHETYENVEDDYVRLLRKLDSKALNKLMELASASRSVISGKRAQSEISTIEEDEEGEEEEEELEPPSKRKRTKMDM</sequence>
<keyword evidence="7 9" id="KW-0012">Acyltransferase</keyword>
<dbReference type="GO" id="GO:0031509">
    <property type="term" value="P:subtelomeric heterochromatin formation"/>
    <property type="evidence" value="ECO:0007669"/>
    <property type="project" value="InterPro"/>
</dbReference>
<gene>
    <name evidence="16" type="ORF">Dda_1827</name>
</gene>
<evidence type="ECO:0000256" key="7">
    <source>
        <dbReference type="ARBA" id="ARBA00023315"/>
    </source>
</evidence>
<feature type="active site" description="Proton donor/acceptor" evidence="10">
    <location>
        <position position="284"/>
    </location>
</feature>
<dbReference type="Gene3D" id="3.90.360.10">
    <property type="entry name" value="Histone acetyl transferase 1 (HAT1), N-terminal domain"/>
    <property type="match status" value="1"/>
</dbReference>
<keyword evidence="17" id="KW-1185">Reference proteome</keyword>
<dbReference type="Proteomes" id="UP001221413">
    <property type="component" value="Unassembled WGS sequence"/>
</dbReference>
<dbReference type="PANTHER" id="PTHR12046">
    <property type="entry name" value="HISTONE ACETYLTRANSFERASE TYPE B CATALYTIC SUBUNIT"/>
    <property type="match status" value="1"/>
</dbReference>
<feature type="region of interest" description="Disordered" evidence="14">
    <location>
        <begin position="430"/>
        <end position="471"/>
    </location>
</feature>
<comment type="subcellular location">
    <subcellularLocation>
        <location evidence="9">Cytoplasm</location>
    </subcellularLocation>
    <subcellularLocation>
        <location evidence="1 9">Nucleus</location>
    </subcellularLocation>
</comment>
<keyword evidence="6 9" id="KW-0539">Nucleus</keyword>
<evidence type="ECO:0000256" key="5">
    <source>
        <dbReference type="ARBA" id="ARBA00022679"/>
    </source>
</evidence>
<evidence type="ECO:0000256" key="3">
    <source>
        <dbReference type="ARBA" id="ARBA00013184"/>
    </source>
</evidence>
<dbReference type="GO" id="GO:0000781">
    <property type="term" value="C:chromosome, telomeric region"/>
    <property type="evidence" value="ECO:0007669"/>
    <property type="project" value="GOC"/>
</dbReference>
<evidence type="ECO:0000259" key="15">
    <source>
        <dbReference type="Pfam" id="PF10394"/>
    </source>
</evidence>
<dbReference type="InterPro" id="IPR013523">
    <property type="entry name" value="Hist_AcTrfase_HAT1_C"/>
</dbReference>
<dbReference type="InterPro" id="IPR016181">
    <property type="entry name" value="Acyl_CoA_acyltransferase"/>
</dbReference>